<accession>A0A9P5MYK8</accession>
<proteinExistence type="predicted"/>
<keyword evidence="8" id="KW-1185">Reference proteome</keyword>
<feature type="region of interest" description="Disordered" evidence="5">
    <location>
        <begin position="1"/>
        <end position="22"/>
    </location>
</feature>
<dbReference type="InterPro" id="IPR000719">
    <property type="entry name" value="Prot_kinase_dom"/>
</dbReference>
<keyword evidence="3" id="KW-0067">ATP-binding</keyword>
<dbReference type="SMART" id="SM00220">
    <property type="entry name" value="S_TKc"/>
    <property type="match status" value="1"/>
</dbReference>
<dbReference type="PANTHER" id="PTHR24055">
    <property type="entry name" value="MITOGEN-ACTIVATED PROTEIN KINASE"/>
    <property type="match status" value="1"/>
</dbReference>
<dbReference type="PROSITE" id="PS00108">
    <property type="entry name" value="PROTEIN_KINASE_ST"/>
    <property type="match status" value="1"/>
</dbReference>
<keyword evidence="1" id="KW-0808">Transferase</keyword>
<feature type="region of interest" description="Disordered" evidence="5">
    <location>
        <begin position="804"/>
        <end position="900"/>
    </location>
</feature>
<feature type="region of interest" description="Disordered" evidence="5">
    <location>
        <begin position="599"/>
        <end position="640"/>
    </location>
</feature>
<feature type="region of interest" description="Disordered" evidence="5">
    <location>
        <begin position="460"/>
        <end position="518"/>
    </location>
</feature>
<evidence type="ECO:0000256" key="5">
    <source>
        <dbReference type="SAM" id="MobiDB-lite"/>
    </source>
</evidence>
<reference evidence="7" key="2">
    <citation type="journal article" date="2020" name="Nat. Commun.">
        <title>Large-scale genome sequencing of mycorrhizal fungi provides insights into the early evolution of symbiotic traits.</title>
        <authorList>
            <person name="Miyauchi S."/>
            <person name="Kiss E."/>
            <person name="Kuo A."/>
            <person name="Drula E."/>
            <person name="Kohler A."/>
            <person name="Sanchez-Garcia M."/>
            <person name="Morin E."/>
            <person name="Andreopoulos B."/>
            <person name="Barry K.W."/>
            <person name="Bonito G."/>
            <person name="Buee M."/>
            <person name="Carver A."/>
            <person name="Chen C."/>
            <person name="Cichocki N."/>
            <person name="Clum A."/>
            <person name="Culley D."/>
            <person name="Crous P.W."/>
            <person name="Fauchery L."/>
            <person name="Girlanda M."/>
            <person name="Hayes R.D."/>
            <person name="Keri Z."/>
            <person name="LaButti K."/>
            <person name="Lipzen A."/>
            <person name="Lombard V."/>
            <person name="Magnuson J."/>
            <person name="Maillard F."/>
            <person name="Murat C."/>
            <person name="Nolan M."/>
            <person name="Ohm R.A."/>
            <person name="Pangilinan J."/>
            <person name="Pereira M.F."/>
            <person name="Perotto S."/>
            <person name="Peter M."/>
            <person name="Pfister S."/>
            <person name="Riley R."/>
            <person name="Sitrit Y."/>
            <person name="Stielow J.B."/>
            <person name="Szollosi G."/>
            <person name="Zifcakova L."/>
            <person name="Stursova M."/>
            <person name="Spatafora J.W."/>
            <person name="Tedersoo L."/>
            <person name="Vaario L.M."/>
            <person name="Yamada A."/>
            <person name="Yan M."/>
            <person name="Wang P."/>
            <person name="Xu J."/>
            <person name="Bruns T."/>
            <person name="Baldrian P."/>
            <person name="Vilgalys R."/>
            <person name="Dunand C."/>
            <person name="Henrissat B."/>
            <person name="Grigoriev I.V."/>
            <person name="Hibbett D."/>
            <person name="Nagy L.G."/>
            <person name="Martin F.M."/>
        </authorList>
    </citation>
    <scope>NUCLEOTIDE SEQUENCE</scope>
    <source>
        <strain evidence="7">Prilba</strain>
    </source>
</reference>
<feature type="compositionally biased region" description="Polar residues" evidence="5">
    <location>
        <begin position="599"/>
        <end position="619"/>
    </location>
</feature>
<gene>
    <name evidence="7" type="ORF">DFH94DRAFT_793179</name>
</gene>
<dbReference type="AlphaFoldDB" id="A0A9P5MYK8"/>
<feature type="compositionally biased region" description="Polar residues" evidence="5">
    <location>
        <begin position="467"/>
        <end position="476"/>
    </location>
</feature>
<evidence type="ECO:0000256" key="1">
    <source>
        <dbReference type="ARBA" id="ARBA00022527"/>
    </source>
</evidence>
<dbReference type="InterPro" id="IPR050117">
    <property type="entry name" value="MAPK"/>
</dbReference>
<keyword evidence="4" id="KW-0175">Coiled coil</keyword>
<reference evidence="7" key="1">
    <citation type="submission" date="2019-10" db="EMBL/GenBank/DDBJ databases">
        <authorList>
            <consortium name="DOE Joint Genome Institute"/>
            <person name="Kuo A."/>
            <person name="Miyauchi S."/>
            <person name="Kiss E."/>
            <person name="Drula E."/>
            <person name="Kohler A."/>
            <person name="Sanchez-Garcia M."/>
            <person name="Andreopoulos B."/>
            <person name="Barry K.W."/>
            <person name="Bonito G."/>
            <person name="Buee M."/>
            <person name="Carver A."/>
            <person name="Chen C."/>
            <person name="Cichocki N."/>
            <person name="Clum A."/>
            <person name="Culley D."/>
            <person name="Crous P.W."/>
            <person name="Fauchery L."/>
            <person name="Girlanda M."/>
            <person name="Hayes R."/>
            <person name="Keri Z."/>
            <person name="LaButti K."/>
            <person name="Lipzen A."/>
            <person name="Lombard V."/>
            <person name="Magnuson J."/>
            <person name="Maillard F."/>
            <person name="Morin E."/>
            <person name="Murat C."/>
            <person name="Nolan M."/>
            <person name="Ohm R."/>
            <person name="Pangilinan J."/>
            <person name="Pereira M."/>
            <person name="Perotto S."/>
            <person name="Peter M."/>
            <person name="Riley R."/>
            <person name="Sitrit Y."/>
            <person name="Stielow B."/>
            <person name="Szollosi G."/>
            <person name="Zifcakova L."/>
            <person name="Stursova M."/>
            <person name="Spatafora J.W."/>
            <person name="Tedersoo L."/>
            <person name="Vaario L.-M."/>
            <person name="Yamada A."/>
            <person name="Yan M."/>
            <person name="Wang P."/>
            <person name="Xu J."/>
            <person name="Bruns T."/>
            <person name="Baldrian P."/>
            <person name="Vilgalys R."/>
            <person name="Henrissat B."/>
            <person name="Grigoriev I.V."/>
            <person name="Hibbett D."/>
            <person name="Nagy L.G."/>
            <person name="Martin F.M."/>
        </authorList>
    </citation>
    <scope>NUCLEOTIDE SEQUENCE</scope>
    <source>
        <strain evidence="7">Prilba</strain>
    </source>
</reference>
<dbReference type="Gene3D" id="3.30.200.20">
    <property type="entry name" value="Phosphorylase Kinase, domain 1"/>
    <property type="match status" value="1"/>
</dbReference>
<dbReference type="Gene3D" id="1.10.510.10">
    <property type="entry name" value="Transferase(Phosphotransferase) domain 1"/>
    <property type="match status" value="1"/>
</dbReference>
<evidence type="ECO:0000256" key="4">
    <source>
        <dbReference type="SAM" id="Coils"/>
    </source>
</evidence>
<keyword evidence="1" id="KW-0723">Serine/threonine-protein kinase</keyword>
<feature type="compositionally biased region" description="Polar residues" evidence="5">
    <location>
        <begin position="427"/>
        <end position="440"/>
    </location>
</feature>
<feature type="compositionally biased region" description="Low complexity" evidence="5">
    <location>
        <begin position="822"/>
        <end position="833"/>
    </location>
</feature>
<feature type="region of interest" description="Disordered" evidence="5">
    <location>
        <begin position="916"/>
        <end position="956"/>
    </location>
</feature>
<evidence type="ECO:0000256" key="3">
    <source>
        <dbReference type="ARBA" id="ARBA00022840"/>
    </source>
</evidence>
<comment type="caution">
    <text evidence="7">The sequence shown here is derived from an EMBL/GenBank/DDBJ whole genome shotgun (WGS) entry which is preliminary data.</text>
</comment>
<dbReference type="Proteomes" id="UP000759537">
    <property type="component" value="Unassembled WGS sequence"/>
</dbReference>
<organism evidence="7 8">
    <name type="scientific">Russula ochroleuca</name>
    <dbReference type="NCBI Taxonomy" id="152965"/>
    <lineage>
        <taxon>Eukaryota</taxon>
        <taxon>Fungi</taxon>
        <taxon>Dikarya</taxon>
        <taxon>Basidiomycota</taxon>
        <taxon>Agaricomycotina</taxon>
        <taxon>Agaricomycetes</taxon>
        <taxon>Russulales</taxon>
        <taxon>Russulaceae</taxon>
        <taxon>Russula</taxon>
    </lineage>
</organism>
<dbReference type="PROSITE" id="PS50011">
    <property type="entry name" value="PROTEIN_KINASE_DOM"/>
    <property type="match status" value="1"/>
</dbReference>
<evidence type="ECO:0000256" key="2">
    <source>
        <dbReference type="ARBA" id="ARBA00022741"/>
    </source>
</evidence>
<dbReference type="SUPFAM" id="SSF56112">
    <property type="entry name" value="Protein kinase-like (PK-like)"/>
    <property type="match status" value="1"/>
</dbReference>
<dbReference type="GO" id="GO:0005524">
    <property type="term" value="F:ATP binding"/>
    <property type="evidence" value="ECO:0007669"/>
    <property type="project" value="UniProtKB-KW"/>
</dbReference>
<keyword evidence="1" id="KW-0418">Kinase</keyword>
<feature type="domain" description="Protein kinase" evidence="6">
    <location>
        <begin position="52"/>
        <end position="397"/>
    </location>
</feature>
<feature type="compositionally biased region" description="Polar residues" evidence="5">
    <location>
        <begin position="808"/>
        <end position="821"/>
    </location>
</feature>
<dbReference type="EMBL" id="WHVB01000006">
    <property type="protein sequence ID" value="KAF8481935.1"/>
    <property type="molecule type" value="Genomic_DNA"/>
</dbReference>
<feature type="compositionally biased region" description="Low complexity" evidence="5">
    <location>
        <begin position="416"/>
        <end position="426"/>
    </location>
</feature>
<dbReference type="Pfam" id="PF00069">
    <property type="entry name" value="Pkinase"/>
    <property type="match status" value="1"/>
</dbReference>
<dbReference type="InterPro" id="IPR008271">
    <property type="entry name" value="Ser/Thr_kinase_AS"/>
</dbReference>
<evidence type="ECO:0000313" key="8">
    <source>
        <dbReference type="Proteomes" id="UP000759537"/>
    </source>
</evidence>
<feature type="coiled-coil region" evidence="4">
    <location>
        <begin position="641"/>
        <end position="668"/>
    </location>
</feature>
<dbReference type="InterPro" id="IPR011009">
    <property type="entry name" value="Kinase-like_dom_sf"/>
</dbReference>
<evidence type="ECO:0000313" key="7">
    <source>
        <dbReference type="EMBL" id="KAF8481935.1"/>
    </source>
</evidence>
<sequence length="956" mass="105125">MSNQHVQQGHAHRPSTIPAPKEPFTAAAIPSFNITPTGVRYGNAQSSSVRSFTPVKAFGDGSFGTVWLCDWHGALPPNRPVSKMQSVVGTRPEYANMQLVAVKRMKRKWEGWDECRKLKELEALLAIPPHPNIIPLYDSFLLPETKELYFVFEPMEGHLYQLIKSRHGRRPFAGGLVASIFRQIVQGLHHIHASGYFHRDMKPENILVTTTGHLSYRNLSPLAPPDAPPEQDVEVAVKLADFGLARETRSKPPYTEYVSTRWYRAPEVLLKSRDYSNPVDMWALGTIMTELVNLKPLFPGKKEADQLFLITQVLGDPCENYGFNARGKAVGGGRWDGGVQMARDNFGFTFQNIPPRDITSLFDPSVPPRLVECIADLLKYDPSARLTSLDCLEHPYILEASRFRSHVPPALSVSTSLSGHSTGLSTPVSQFTSSPRVVQRPSSHLSSHLAGIFESSSSHRQSFFPPSDSTDPQYANFTFPKHHYPPPLQHSTTESSASSYPSAEPSPNLQSDWESMQTSPQIDIHEEYALAGQPMDTTTSPMALEFPARPPADADVVQNAEPYDPVKHKTPRKQRWGFGGMFGHGDKSHLPPVNESHIVAQNQSNPSLKRTQSPSTDTRSLPEASSPIAAAPPPKDPKKVKKEAARMAREAEMERRAQMKKAQQEQSRAVMQNRNMILMESQTKQDLAWKWQSHAHLLNSQDTSRLAGSTHKLRNGGGPIRDRPVHGNAALGVAPYERVAKARKREFDDDHSMSSSDVRSSAVVSVMSFATHDSDPGPSMRTQPGLFNSIREISTSSPLSHLDDFSVSGASDQSHCQHLTQPSVDSSSLSDLGSPPPIHTLSLSPARSWGTLPKGGDSADEGLQQPRPSRLTIPSPTNESPYGGHVNGLSPSPGLTAPKSAINPIFRVTSRPSLKLSLKRSPSTPALPPFSRLDAVAKGERPPLSPMAFSTPDDDF</sequence>
<dbReference type="CDD" id="cd07830">
    <property type="entry name" value="STKc_MAK_like"/>
    <property type="match status" value="1"/>
</dbReference>
<feature type="compositionally biased region" description="Polar residues" evidence="5">
    <location>
        <begin position="507"/>
        <end position="518"/>
    </location>
</feature>
<name>A0A9P5MYK8_9AGAM</name>
<feature type="region of interest" description="Disordered" evidence="5">
    <location>
        <begin position="416"/>
        <end position="440"/>
    </location>
</feature>
<evidence type="ECO:0000259" key="6">
    <source>
        <dbReference type="PROSITE" id="PS50011"/>
    </source>
</evidence>
<feature type="compositionally biased region" description="Low complexity" evidence="5">
    <location>
        <begin position="491"/>
        <end position="506"/>
    </location>
</feature>
<dbReference type="GO" id="GO:0004674">
    <property type="term" value="F:protein serine/threonine kinase activity"/>
    <property type="evidence" value="ECO:0007669"/>
    <property type="project" value="UniProtKB-KW"/>
</dbReference>
<dbReference type="OrthoDB" id="2158884at2759"/>
<protein>
    <submittedName>
        <fullName evidence="7">Pkinase-domain-containing protein</fullName>
    </submittedName>
</protein>
<keyword evidence="2" id="KW-0547">Nucleotide-binding</keyword>